<evidence type="ECO:0000313" key="2">
    <source>
        <dbReference type="Proteomes" id="UP001597340"/>
    </source>
</evidence>
<sequence>MMKNIYSTLASCLSAIAVMSVSVASLVFVHNPEPPEELLK</sequence>
<gene>
    <name evidence="1" type="ORF">ACFQ5D_10415</name>
</gene>
<dbReference type="InterPro" id="IPR009229">
    <property type="entry name" value="AgrD"/>
</dbReference>
<dbReference type="EMBL" id="JBHTNZ010000011">
    <property type="protein sequence ID" value="MFD1461822.1"/>
    <property type="molecule type" value="Genomic_DNA"/>
</dbReference>
<evidence type="ECO:0000313" key="1">
    <source>
        <dbReference type="EMBL" id="MFD1461822.1"/>
    </source>
</evidence>
<name>A0ABW4DAS6_9BACL</name>
<comment type="caution">
    <text evidence="1">The sequence shown here is derived from an EMBL/GenBank/DDBJ whole genome shotgun (WGS) entry which is preliminary data.</text>
</comment>
<accession>A0ABW4DAS6</accession>
<dbReference type="Proteomes" id="UP001597340">
    <property type="component" value="Unassembled WGS sequence"/>
</dbReference>
<dbReference type="RefSeq" id="WP_229525206.1">
    <property type="nucleotide sequence ID" value="NZ_JAFFQR010000095.1"/>
</dbReference>
<protein>
    <submittedName>
        <fullName evidence="1">AgrD family cyclic lactone autoinducer peptide</fullName>
    </submittedName>
</protein>
<organism evidence="1 2">
    <name type="scientific">Paenibacillus farraposensis</name>
    <dbReference type="NCBI Taxonomy" id="2807095"/>
    <lineage>
        <taxon>Bacteria</taxon>
        <taxon>Bacillati</taxon>
        <taxon>Bacillota</taxon>
        <taxon>Bacilli</taxon>
        <taxon>Bacillales</taxon>
        <taxon>Paenibacillaceae</taxon>
        <taxon>Paenibacillus</taxon>
    </lineage>
</organism>
<proteinExistence type="predicted"/>
<reference evidence="2" key="1">
    <citation type="journal article" date="2019" name="Int. J. Syst. Evol. Microbiol.">
        <title>The Global Catalogue of Microorganisms (GCM) 10K type strain sequencing project: providing services to taxonomists for standard genome sequencing and annotation.</title>
        <authorList>
            <consortium name="The Broad Institute Genomics Platform"/>
            <consortium name="The Broad Institute Genome Sequencing Center for Infectious Disease"/>
            <person name="Wu L."/>
            <person name="Ma J."/>
        </authorList>
    </citation>
    <scope>NUCLEOTIDE SEQUENCE [LARGE SCALE GENOMIC DNA]</scope>
    <source>
        <strain evidence="2">CCM 9147</strain>
    </source>
</reference>
<keyword evidence="2" id="KW-1185">Reference proteome</keyword>
<dbReference type="NCBIfam" id="TIGR04223">
    <property type="entry name" value="quorum_AgrD"/>
    <property type="match status" value="1"/>
</dbReference>